<dbReference type="GO" id="GO:0005507">
    <property type="term" value="F:copper ion binding"/>
    <property type="evidence" value="ECO:0007669"/>
    <property type="project" value="TreeGrafter"/>
</dbReference>
<feature type="domain" description="N-acetyltransferase" evidence="2">
    <location>
        <begin position="118"/>
        <end position="255"/>
    </location>
</feature>
<dbReference type="Pfam" id="PF03091">
    <property type="entry name" value="CutA1"/>
    <property type="match status" value="1"/>
</dbReference>
<dbReference type="PANTHER" id="PTHR23419:SF8">
    <property type="entry name" value="FI09726P"/>
    <property type="match status" value="1"/>
</dbReference>
<dbReference type="InterPro" id="IPR000182">
    <property type="entry name" value="GNAT_dom"/>
</dbReference>
<dbReference type="Proteomes" id="UP000239425">
    <property type="component" value="Unassembled WGS sequence"/>
</dbReference>
<evidence type="ECO:0000313" key="3">
    <source>
        <dbReference type="EMBL" id="PPE03410.1"/>
    </source>
</evidence>
<dbReference type="InterPro" id="IPR016181">
    <property type="entry name" value="Acyl_CoA_acyltransferase"/>
</dbReference>
<dbReference type="Gene3D" id="3.30.70.120">
    <property type="match status" value="1"/>
</dbReference>
<dbReference type="GO" id="GO:0016747">
    <property type="term" value="F:acyltransferase activity, transferring groups other than amino-acyl groups"/>
    <property type="evidence" value="ECO:0007669"/>
    <property type="project" value="InterPro"/>
</dbReference>
<dbReference type="SUPFAM" id="SSF55729">
    <property type="entry name" value="Acyl-CoA N-acyltransferases (Nat)"/>
    <property type="match status" value="1"/>
</dbReference>
<dbReference type="Pfam" id="PF00583">
    <property type="entry name" value="Acetyltransf_1"/>
    <property type="match status" value="1"/>
</dbReference>
<dbReference type="GO" id="GO:0010038">
    <property type="term" value="P:response to metal ion"/>
    <property type="evidence" value="ECO:0007669"/>
    <property type="project" value="InterPro"/>
</dbReference>
<keyword evidence="4" id="KW-1185">Reference proteome</keyword>
<dbReference type="AlphaFoldDB" id="A0A2S5R7Y0"/>
<dbReference type="SUPFAM" id="SSF54913">
    <property type="entry name" value="GlnB-like"/>
    <property type="match status" value="1"/>
</dbReference>
<evidence type="ECO:0000256" key="1">
    <source>
        <dbReference type="ARBA" id="ARBA00010169"/>
    </source>
</evidence>
<dbReference type="CDD" id="cd04301">
    <property type="entry name" value="NAT_SF"/>
    <property type="match status" value="1"/>
</dbReference>
<dbReference type="OrthoDB" id="37622at2"/>
<gene>
    <name evidence="3" type="ORF">HCUR_01149</name>
</gene>
<comment type="similarity">
    <text evidence="1">Belongs to the CutA family.</text>
</comment>
<dbReference type="EMBL" id="PHHC01000105">
    <property type="protein sequence ID" value="PPE03410.1"/>
    <property type="molecule type" value="Genomic_DNA"/>
</dbReference>
<dbReference type="InterPro" id="IPR011322">
    <property type="entry name" value="N-reg_PII-like_a/b"/>
</dbReference>
<organism evidence="3 4">
    <name type="scientific">Holospora curviuscula</name>
    <dbReference type="NCBI Taxonomy" id="1082868"/>
    <lineage>
        <taxon>Bacteria</taxon>
        <taxon>Pseudomonadati</taxon>
        <taxon>Pseudomonadota</taxon>
        <taxon>Alphaproteobacteria</taxon>
        <taxon>Holosporales</taxon>
        <taxon>Holosporaceae</taxon>
        <taxon>Holospora</taxon>
    </lineage>
</organism>
<sequence length="256" mass="29479">MTNNIAVLYTTIGTQQEAEQLANIMISQKLAACINIIPGGQSIYLWDGKIEQSAECYMLFKTTIEAMQELEQFIIQNHPYDVPAILKLAPESSEKFANYISKSVWHNNVKSERNSGEIVLKEDGAEDIKTKLQFELREYNRPFLGKYERKNFAAYIPDHNCALIAGISGFIIIPHQTMRLELVWVDEAHRKKGLGSKLFEYIEQYAIAKHCKEIQVSTGKWQGQAFYEKMGYEIVGIIPKWFCDQDEIFLVKRLEL</sequence>
<dbReference type="Gene3D" id="3.40.630.30">
    <property type="match status" value="1"/>
</dbReference>
<reference evidence="3 4" key="1">
    <citation type="submission" date="2017-11" db="EMBL/GenBank/DDBJ databases">
        <title>Comparative genomic analysis of Holospora spp., intranuclear symbionts of paramecia.</title>
        <authorList>
            <person name="Garushyants S.K."/>
            <person name="Beliavskaya A."/>
            <person name="Malko D.B."/>
            <person name="Logacheva M.D."/>
            <person name="Rautian M.S."/>
            <person name="Gelfand M.S."/>
        </authorList>
    </citation>
    <scope>NUCLEOTIDE SEQUENCE [LARGE SCALE GENOMIC DNA]</scope>
    <source>
        <strain evidence="4">02AZ16</strain>
    </source>
</reference>
<dbReference type="PROSITE" id="PS51186">
    <property type="entry name" value="GNAT"/>
    <property type="match status" value="1"/>
</dbReference>
<name>A0A2S5R7Y0_9PROT</name>
<comment type="caution">
    <text evidence="3">The sequence shown here is derived from an EMBL/GenBank/DDBJ whole genome shotgun (WGS) entry which is preliminary data.</text>
</comment>
<dbReference type="InterPro" id="IPR004323">
    <property type="entry name" value="Ion_tolerance_CutA"/>
</dbReference>
<proteinExistence type="inferred from homology"/>
<dbReference type="PANTHER" id="PTHR23419">
    <property type="entry name" value="DIVALENT CATION TOLERANCE CUTA-RELATED"/>
    <property type="match status" value="1"/>
</dbReference>
<protein>
    <submittedName>
        <fullName evidence="3">Divalent-cation tolerance protein CutA</fullName>
    </submittedName>
</protein>
<evidence type="ECO:0000259" key="2">
    <source>
        <dbReference type="PROSITE" id="PS51186"/>
    </source>
</evidence>
<dbReference type="RefSeq" id="WP_104207111.1">
    <property type="nucleotide sequence ID" value="NZ_PHHC01000105.1"/>
</dbReference>
<accession>A0A2S5R7Y0</accession>
<dbReference type="InterPro" id="IPR015867">
    <property type="entry name" value="N-reg_PII/ATP_PRibTrfase_C"/>
</dbReference>
<evidence type="ECO:0000313" key="4">
    <source>
        <dbReference type="Proteomes" id="UP000239425"/>
    </source>
</evidence>